<evidence type="ECO:0000313" key="2">
    <source>
        <dbReference type="Proteomes" id="UP000007875"/>
    </source>
</evidence>
<dbReference type="Ensembl" id="ENSCSAVT00000011011.1">
    <property type="protein sequence ID" value="ENSCSAVP00000010880.1"/>
    <property type="gene ID" value="ENSCSAVG00000006373.1"/>
</dbReference>
<protein>
    <submittedName>
        <fullName evidence="1">Uncharacterized protein</fullName>
    </submittedName>
</protein>
<dbReference type="InParanoid" id="H2YZW8"/>
<dbReference type="HOGENOM" id="CLU_3146876_0_0_1"/>
<reference evidence="1" key="2">
    <citation type="submission" date="2025-08" db="UniProtKB">
        <authorList>
            <consortium name="Ensembl"/>
        </authorList>
    </citation>
    <scope>IDENTIFICATION</scope>
</reference>
<proteinExistence type="predicted"/>
<keyword evidence="2" id="KW-1185">Reference proteome</keyword>
<reference evidence="1" key="3">
    <citation type="submission" date="2025-09" db="UniProtKB">
        <authorList>
            <consortium name="Ensembl"/>
        </authorList>
    </citation>
    <scope>IDENTIFICATION</scope>
</reference>
<organism evidence="1 2">
    <name type="scientific">Ciona savignyi</name>
    <name type="common">Pacific transparent sea squirt</name>
    <dbReference type="NCBI Taxonomy" id="51511"/>
    <lineage>
        <taxon>Eukaryota</taxon>
        <taxon>Metazoa</taxon>
        <taxon>Chordata</taxon>
        <taxon>Tunicata</taxon>
        <taxon>Ascidiacea</taxon>
        <taxon>Phlebobranchia</taxon>
        <taxon>Cionidae</taxon>
        <taxon>Ciona</taxon>
    </lineage>
</organism>
<sequence>FYSEILRQVEDLDISVLVHAVGLVALSRKFHQQPFERNRQCMIVNMFSP</sequence>
<dbReference type="Proteomes" id="UP000007875">
    <property type="component" value="Unassembled WGS sequence"/>
</dbReference>
<accession>H2YZW8</accession>
<dbReference type="AlphaFoldDB" id="H2YZW8"/>
<reference evidence="2" key="1">
    <citation type="submission" date="2003-08" db="EMBL/GenBank/DDBJ databases">
        <authorList>
            <person name="Birren B."/>
            <person name="Nusbaum C."/>
            <person name="Abebe A."/>
            <person name="Abouelleil A."/>
            <person name="Adekoya E."/>
            <person name="Ait-zahra M."/>
            <person name="Allen N."/>
            <person name="Allen T."/>
            <person name="An P."/>
            <person name="Anderson M."/>
            <person name="Anderson S."/>
            <person name="Arachchi H."/>
            <person name="Armbruster J."/>
            <person name="Bachantsang P."/>
            <person name="Baldwin J."/>
            <person name="Barry A."/>
            <person name="Bayul T."/>
            <person name="Blitshsteyn B."/>
            <person name="Bloom T."/>
            <person name="Blye J."/>
            <person name="Boguslavskiy L."/>
            <person name="Borowsky M."/>
            <person name="Boukhgalter B."/>
            <person name="Brunache A."/>
            <person name="Butler J."/>
            <person name="Calixte N."/>
            <person name="Calvo S."/>
            <person name="Camarata J."/>
            <person name="Campo K."/>
            <person name="Chang J."/>
            <person name="Cheshatsang Y."/>
            <person name="Citroen M."/>
            <person name="Collymore A."/>
            <person name="Considine T."/>
            <person name="Cook A."/>
            <person name="Cooke P."/>
            <person name="Corum B."/>
            <person name="Cuomo C."/>
            <person name="David R."/>
            <person name="Dawoe T."/>
            <person name="Degray S."/>
            <person name="Dodge S."/>
            <person name="Dooley K."/>
            <person name="Dorje P."/>
            <person name="Dorjee K."/>
            <person name="Dorris L."/>
            <person name="Duffey N."/>
            <person name="Dupes A."/>
            <person name="Elkins T."/>
            <person name="Engels R."/>
            <person name="Erickson J."/>
            <person name="Farina A."/>
            <person name="Faro S."/>
            <person name="Ferreira P."/>
            <person name="Fischer H."/>
            <person name="Fitzgerald M."/>
            <person name="Foley K."/>
            <person name="Gage D."/>
            <person name="Galagan J."/>
            <person name="Gearin G."/>
            <person name="Gnerre S."/>
            <person name="Gnirke A."/>
            <person name="Goyette A."/>
            <person name="Graham J."/>
            <person name="Grandbois E."/>
            <person name="Gyaltsen K."/>
            <person name="Hafez N."/>
            <person name="Hagopian D."/>
            <person name="Hagos B."/>
            <person name="Hall J."/>
            <person name="Hatcher B."/>
            <person name="Heller A."/>
            <person name="Higgins H."/>
            <person name="Honan T."/>
            <person name="Horn A."/>
            <person name="Houde N."/>
            <person name="Hughes L."/>
            <person name="Hulme W."/>
            <person name="Husby E."/>
            <person name="Iliev I."/>
            <person name="Jaffe D."/>
            <person name="Jones C."/>
            <person name="Kamal M."/>
            <person name="Kamat A."/>
            <person name="Kamvysselis M."/>
            <person name="Karlsson E."/>
            <person name="Kells C."/>
            <person name="Kieu A."/>
            <person name="Kisner P."/>
            <person name="Kodira C."/>
            <person name="Kulbokas E."/>
            <person name="Labutti K."/>
            <person name="Lama D."/>
            <person name="Landers T."/>
            <person name="Leger J."/>
            <person name="Levine S."/>
            <person name="Lewis D."/>
            <person name="Lewis T."/>
            <person name="Lindblad-toh K."/>
            <person name="Liu X."/>
            <person name="Lokyitsang T."/>
            <person name="Lokyitsang Y."/>
            <person name="Lucien O."/>
            <person name="Lui A."/>
            <person name="Ma L.J."/>
            <person name="Mabbitt R."/>
            <person name="Macdonald J."/>
            <person name="Maclean C."/>
            <person name="Major J."/>
            <person name="Manning J."/>
            <person name="Marabella R."/>
            <person name="Maru K."/>
            <person name="Matthews C."/>
            <person name="Mauceli E."/>
            <person name="Mccarthy M."/>
            <person name="Mcdonough S."/>
            <person name="Mcghee T."/>
            <person name="Meldrim J."/>
            <person name="Meneus L."/>
            <person name="Mesirov J."/>
            <person name="Mihalev A."/>
            <person name="Mihova T."/>
            <person name="Mikkelsen T."/>
            <person name="Mlenga V."/>
            <person name="Moru K."/>
            <person name="Mozes J."/>
            <person name="Mulrain L."/>
            <person name="Munson G."/>
            <person name="Naylor J."/>
            <person name="Newes C."/>
            <person name="Nguyen C."/>
            <person name="Nguyen N."/>
            <person name="Nguyen T."/>
            <person name="Nicol R."/>
            <person name="Nielsen C."/>
            <person name="Nizzari M."/>
            <person name="Norbu C."/>
            <person name="Norbu N."/>
            <person name="O'donnell P."/>
            <person name="Okoawo O."/>
            <person name="O'leary S."/>
            <person name="Omotosho B."/>
            <person name="O'neill K."/>
            <person name="Osman S."/>
            <person name="Parker S."/>
            <person name="Perrin D."/>
            <person name="Phunkhang P."/>
            <person name="Piqani B."/>
            <person name="Purcell S."/>
            <person name="Rachupka T."/>
            <person name="Ramasamy U."/>
            <person name="Rameau R."/>
            <person name="Ray V."/>
            <person name="Raymond C."/>
            <person name="Retta R."/>
            <person name="Richardson S."/>
            <person name="Rise C."/>
            <person name="Rodriguez J."/>
            <person name="Rogers J."/>
            <person name="Rogov P."/>
            <person name="Rutman M."/>
            <person name="Schupbach R."/>
            <person name="Seaman C."/>
            <person name="Settipalli S."/>
            <person name="Sharpe T."/>
            <person name="Sheridan J."/>
            <person name="Sherpa N."/>
            <person name="Shi J."/>
            <person name="Smirnov S."/>
            <person name="Smith C."/>
            <person name="Sougnez C."/>
            <person name="Spencer B."/>
            <person name="Stalker J."/>
            <person name="Stange-thomann N."/>
            <person name="Stavropoulos S."/>
            <person name="Stetson K."/>
            <person name="Stone C."/>
            <person name="Stone S."/>
            <person name="Stubbs M."/>
            <person name="Talamas J."/>
            <person name="Tchuinga P."/>
            <person name="Tenzing P."/>
            <person name="Tesfaye S."/>
            <person name="Theodore J."/>
            <person name="Thoulutsang Y."/>
            <person name="Topham K."/>
            <person name="Towey S."/>
            <person name="Tsamla T."/>
            <person name="Tsomo N."/>
            <person name="Vallee D."/>
            <person name="Vassiliev H."/>
            <person name="Venkataraman V."/>
            <person name="Vinson J."/>
            <person name="Vo A."/>
            <person name="Wade C."/>
            <person name="Wang S."/>
            <person name="Wangchuk T."/>
            <person name="Wangdi T."/>
            <person name="Whittaker C."/>
            <person name="Wilkinson J."/>
            <person name="Wu Y."/>
            <person name="Wyman D."/>
            <person name="Yadav S."/>
            <person name="Yang S."/>
            <person name="Yang X."/>
            <person name="Yeager S."/>
            <person name="Yee E."/>
            <person name="Young G."/>
            <person name="Zainoun J."/>
            <person name="Zembeck L."/>
            <person name="Zimmer A."/>
            <person name="Zody M."/>
            <person name="Lander E."/>
        </authorList>
    </citation>
    <scope>NUCLEOTIDE SEQUENCE [LARGE SCALE GENOMIC DNA]</scope>
</reference>
<name>H2YZW8_CIOSA</name>
<evidence type="ECO:0000313" key="1">
    <source>
        <dbReference type="Ensembl" id="ENSCSAVP00000010880.1"/>
    </source>
</evidence>